<keyword evidence="9" id="KW-0614">Plasmid</keyword>
<protein>
    <recommendedName>
        <fullName evidence="7">TRAP transporter small permease protein</fullName>
    </recommendedName>
</protein>
<keyword evidence="5 7" id="KW-1133">Transmembrane helix</keyword>
<dbReference type="EMBL" id="CP102775">
    <property type="protein sequence ID" value="UZF90200.1"/>
    <property type="molecule type" value="Genomic_DNA"/>
</dbReference>
<evidence type="ECO:0000313" key="9">
    <source>
        <dbReference type="EMBL" id="UZF90200.1"/>
    </source>
</evidence>
<dbReference type="Pfam" id="PF04290">
    <property type="entry name" value="DctQ"/>
    <property type="match status" value="1"/>
</dbReference>
<evidence type="ECO:0000256" key="1">
    <source>
        <dbReference type="ARBA" id="ARBA00004651"/>
    </source>
</evidence>
<gene>
    <name evidence="9" type="ORF">NWE54_27295</name>
</gene>
<dbReference type="GO" id="GO:0005886">
    <property type="term" value="C:plasma membrane"/>
    <property type="evidence" value="ECO:0007669"/>
    <property type="project" value="UniProtKB-SubCell"/>
</dbReference>
<organism evidence="9">
    <name type="scientific">Bosea sp. NBC_00436</name>
    <dbReference type="NCBI Taxonomy" id="2969620"/>
    <lineage>
        <taxon>Bacteria</taxon>
        <taxon>Pseudomonadati</taxon>
        <taxon>Pseudomonadota</taxon>
        <taxon>Alphaproteobacteria</taxon>
        <taxon>Hyphomicrobiales</taxon>
        <taxon>Boseaceae</taxon>
        <taxon>Bosea</taxon>
    </lineage>
</organism>
<evidence type="ECO:0000256" key="3">
    <source>
        <dbReference type="ARBA" id="ARBA00022475"/>
    </source>
</evidence>
<evidence type="ECO:0000256" key="2">
    <source>
        <dbReference type="ARBA" id="ARBA00022448"/>
    </source>
</evidence>
<feature type="transmembrane region" description="Helical" evidence="7">
    <location>
        <begin position="20"/>
        <end position="36"/>
    </location>
</feature>
<evidence type="ECO:0000256" key="7">
    <source>
        <dbReference type="RuleBase" id="RU369079"/>
    </source>
</evidence>
<keyword evidence="7" id="KW-0997">Cell inner membrane</keyword>
<dbReference type="GO" id="GO:0022857">
    <property type="term" value="F:transmembrane transporter activity"/>
    <property type="evidence" value="ECO:0007669"/>
    <property type="project" value="UniProtKB-UniRule"/>
</dbReference>
<comment type="subunit">
    <text evidence="7">The complex comprises the extracytoplasmic solute receptor protein and the two transmembrane proteins.</text>
</comment>
<accession>A0A9E8A9W3</accession>
<keyword evidence="6 7" id="KW-0472">Membrane</keyword>
<name>A0A9E8A9W3_9HYPH</name>
<geneLocation type="plasmid" evidence="9">
    <name>pNBC436</name>
</geneLocation>
<evidence type="ECO:0000256" key="5">
    <source>
        <dbReference type="ARBA" id="ARBA00022989"/>
    </source>
</evidence>
<reference evidence="9" key="1">
    <citation type="submission" date="2022-08" db="EMBL/GenBank/DDBJ databases">
        <title>Complete Genome Sequences of 2 Bosea sp. soil isolates.</title>
        <authorList>
            <person name="Alvarez Arevalo M."/>
            <person name="Sterndorff E.B."/>
            <person name="Faurdal D."/>
            <person name="Joergensen T.S."/>
            <person name="Weber T."/>
        </authorList>
    </citation>
    <scope>NUCLEOTIDE SEQUENCE</scope>
    <source>
        <strain evidence="9">NBC_00436</strain>
        <plasmid evidence="9">pNBC436</plasmid>
    </source>
</reference>
<evidence type="ECO:0000256" key="4">
    <source>
        <dbReference type="ARBA" id="ARBA00022692"/>
    </source>
</evidence>
<keyword evidence="3" id="KW-1003">Cell membrane</keyword>
<dbReference type="InterPro" id="IPR055348">
    <property type="entry name" value="DctQ"/>
</dbReference>
<keyword evidence="4 7" id="KW-0812">Transmembrane</keyword>
<keyword evidence="2 7" id="KW-0813">Transport</keyword>
<proteinExistence type="inferred from homology"/>
<evidence type="ECO:0000256" key="6">
    <source>
        <dbReference type="ARBA" id="ARBA00023136"/>
    </source>
</evidence>
<feature type="transmembrane region" description="Helical" evidence="7">
    <location>
        <begin position="57"/>
        <end position="78"/>
    </location>
</feature>
<feature type="domain" description="Tripartite ATP-independent periplasmic transporters DctQ component" evidence="8">
    <location>
        <begin position="11"/>
        <end position="119"/>
    </location>
</feature>
<evidence type="ECO:0000259" key="8">
    <source>
        <dbReference type="Pfam" id="PF04290"/>
    </source>
</evidence>
<comment type="subcellular location">
    <subcellularLocation>
        <location evidence="7">Cell inner membrane</location>
        <topology evidence="7">Multi-pass membrane protein</topology>
    </subcellularLocation>
    <subcellularLocation>
        <location evidence="1">Cell membrane</location>
        <topology evidence="1">Multi-pass membrane protein</topology>
    </subcellularLocation>
</comment>
<comment type="caution">
    <text evidence="7">Lacks conserved residue(s) required for the propagation of feature annotation.</text>
</comment>
<comment type="function">
    <text evidence="7">Part of the tripartite ATP-independent periplasmic (TRAP) transport system.</text>
</comment>
<comment type="similarity">
    <text evidence="7">Belongs to the TRAP transporter small permease family.</text>
</comment>
<dbReference type="AlphaFoldDB" id="A0A9E8A9W3"/>
<sequence length="124" mass="13426">MRDLVKGWSREANDLGQCVFALYVVVSLTAATRSSAHLASDALAHRHGQQLRRALEAGLIVLGLLPWSLFLLITGWPAVLASLRVLETFPDTGNPGYFLIRVSGFILAALVFGSGVLGLLRRRA</sequence>
<feature type="transmembrane region" description="Helical" evidence="7">
    <location>
        <begin position="98"/>
        <end position="120"/>
    </location>
</feature>